<feature type="compositionally biased region" description="Basic and acidic residues" evidence="7">
    <location>
        <begin position="243"/>
        <end position="263"/>
    </location>
</feature>
<evidence type="ECO:0000256" key="7">
    <source>
        <dbReference type="SAM" id="MobiDB-lite"/>
    </source>
</evidence>
<keyword evidence="2 5" id="KW-0689">Ribosomal protein</keyword>
<dbReference type="PROSITE" id="PS00963">
    <property type="entry name" value="RIBOSOMAL_S2_2"/>
    <property type="match status" value="1"/>
</dbReference>
<evidence type="ECO:0000313" key="9">
    <source>
        <dbReference type="Proteomes" id="UP000230833"/>
    </source>
</evidence>
<dbReference type="Gene3D" id="1.10.287.610">
    <property type="entry name" value="Helix hairpin bin"/>
    <property type="match status" value="1"/>
</dbReference>
<evidence type="ECO:0000256" key="4">
    <source>
        <dbReference type="ARBA" id="ARBA00035256"/>
    </source>
</evidence>
<dbReference type="EMBL" id="PCYL01000045">
    <property type="protein sequence ID" value="PIR46428.1"/>
    <property type="molecule type" value="Genomic_DNA"/>
</dbReference>
<dbReference type="InterPro" id="IPR023591">
    <property type="entry name" value="Ribosomal_uS2_flav_dom_sf"/>
</dbReference>
<dbReference type="GO" id="GO:0022627">
    <property type="term" value="C:cytosolic small ribosomal subunit"/>
    <property type="evidence" value="ECO:0007669"/>
    <property type="project" value="TreeGrafter"/>
</dbReference>
<dbReference type="InterPro" id="IPR001865">
    <property type="entry name" value="Ribosomal_uS2"/>
</dbReference>
<sequence>MIETEKQDVDLLAGDPAIEAMFKVGAHFGYKRTRRHPTTGGYVFGVKNNVEIIDLEKTKTGLDEAVNFVKRLAAEGKTLLFVGNKKESQEAVREAALSVSMPYVSNRWIGGTLTNWSEIKKRLLRLEDLSTKKEKGELSIYTKRERVMIDRDIQDLERLFGGIRDVRSVPHALFVVDPREEETAVREATRLKIPVVALASTDCDVSLVTHAIVANDSSRSSIGFFVGEIAKAFAEGRSAGLPKVEERDEVSPEADPKEATIEK</sequence>
<dbReference type="PANTHER" id="PTHR12534">
    <property type="entry name" value="30S RIBOSOMAL PROTEIN S2 PROKARYOTIC AND ORGANELLAR"/>
    <property type="match status" value="1"/>
</dbReference>
<reference evidence="8 9" key="1">
    <citation type="submission" date="2017-09" db="EMBL/GenBank/DDBJ databases">
        <title>Depth-based differentiation of microbial function through sediment-hosted aquifers and enrichment of novel symbionts in the deep terrestrial subsurface.</title>
        <authorList>
            <person name="Probst A.J."/>
            <person name="Ladd B."/>
            <person name="Jarett J.K."/>
            <person name="Geller-Mcgrath D.E."/>
            <person name="Sieber C.M."/>
            <person name="Emerson J.B."/>
            <person name="Anantharaman K."/>
            <person name="Thomas B.C."/>
            <person name="Malmstrom R."/>
            <person name="Stieglmeier M."/>
            <person name="Klingl A."/>
            <person name="Woyke T."/>
            <person name="Ryan C.M."/>
            <person name="Banfield J.F."/>
        </authorList>
    </citation>
    <scope>NUCLEOTIDE SEQUENCE [LARGE SCALE GENOMIC DNA]</scope>
    <source>
        <strain evidence="8">CG10_big_fil_rev_8_21_14_0_10_45_14</strain>
    </source>
</reference>
<dbReference type="NCBIfam" id="TIGR01011">
    <property type="entry name" value="rpsB_bact"/>
    <property type="match status" value="1"/>
</dbReference>
<evidence type="ECO:0000256" key="6">
    <source>
        <dbReference type="RuleBase" id="RU003631"/>
    </source>
</evidence>
<protein>
    <recommendedName>
        <fullName evidence="4 5">Small ribosomal subunit protein uS2</fullName>
    </recommendedName>
</protein>
<evidence type="ECO:0000256" key="2">
    <source>
        <dbReference type="ARBA" id="ARBA00022980"/>
    </source>
</evidence>
<keyword evidence="3 5" id="KW-0687">Ribonucleoprotein</keyword>
<evidence type="ECO:0000256" key="5">
    <source>
        <dbReference type="HAMAP-Rule" id="MF_00291"/>
    </source>
</evidence>
<dbReference type="Proteomes" id="UP000230833">
    <property type="component" value="Unassembled WGS sequence"/>
</dbReference>
<dbReference type="GO" id="GO:0006412">
    <property type="term" value="P:translation"/>
    <property type="evidence" value="ECO:0007669"/>
    <property type="project" value="UniProtKB-UniRule"/>
</dbReference>
<dbReference type="PANTHER" id="PTHR12534:SF0">
    <property type="entry name" value="SMALL RIBOSOMAL SUBUNIT PROTEIN US2M"/>
    <property type="match status" value="1"/>
</dbReference>
<accession>A0A2H0RIW1</accession>
<feature type="region of interest" description="Disordered" evidence="7">
    <location>
        <begin position="241"/>
        <end position="263"/>
    </location>
</feature>
<evidence type="ECO:0000256" key="1">
    <source>
        <dbReference type="ARBA" id="ARBA00006242"/>
    </source>
</evidence>
<comment type="caution">
    <text evidence="8">The sequence shown here is derived from an EMBL/GenBank/DDBJ whole genome shotgun (WGS) entry which is preliminary data.</text>
</comment>
<evidence type="ECO:0000313" key="8">
    <source>
        <dbReference type="EMBL" id="PIR46428.1"/>
    </source>
</evidence>
<evidence type="ECO:0000256" key="3">
    <source>
        <dbReference type="ARBA" id="ARBA00023274"/>
    </source>
</evidence>
<dbReference type="InterPro" id="IPR018130">
    <property type="entry name" value="Ribosomal_uS2_CS"/>
</dbReference>
<dbReference type="GO" id="GO:0003735">
    <property type="term" value="F:structural constituent of ribosome"/>
    <property type="evidence" value="ECO:0007669"/>
    <property type="project" value="InterPro"/>
</dbReference>
<name>A0A2H0RIW1_9BACT</name>
<dbReference type="CDD" id="cd01425">
    <property type="entry name" value="RPS2"/>
    <property type="match status" value="1"/>
</dbReference>
<dbReference type="HAMAP" id="MF_00291_B">
    <property type="entry name" value="Ribosomal_uS2_B"/>
    <property type="match status" value="1"/>
</dbReference>
<proteinExistence type="inferred from homology"/>
<dbReference type="SUPFAM" id="SSF52313">
    <property type="entry name" value="Ribosomal protein S2"/>
    <property type="match status" value="1"/>
</dbReference>
<dbReference type="PRINTS" id="PR00395">
    <property type="entry name" value="RIBOSOMALS2"/>
</dbReference>
<comment type="similarity">
    <text evidence="1 5 6">Belongs to the universal ribosomal protein uS2 family.</text>
</comment>
<dbReference type="AlphaFoldDB" id="A0A2H0RIW1"/>
<dbReference type="Gene3D" id="3.40.50.10490">
    <property type="entry name" value="Glucose-6-phosphate isomerase like protein, domain 1"/>
    <property type="match status" value="1"/>
</dbReference>
<dbReference type="InterPro" id="IPR005706">
    <property type="entry name" value="Ribosomal_uS2_bac/mit/plastid"/>
</dbReference>
<organism evidence="8 9">
    <name type="scientific">Candidatus Vogelbacteria bacterium CG10_big_fil_rev_8_21_14_0_10_45_14</name>
    <dbReference type="NCBI Taxonomy" id="1975042"/>
    <lineage>
        <taxon>Bacteria</taxon>
        <taxon>Candidatus Vogeliibacteriota</taxon>
    </lineage>
</organism>
<gene>
    <name evidence="5 8" type="primary">rpsB</name>
    <name evidence="8" type="ORF">COV07_04150</name>
</gene>
<dbReference type="Pfam" id="PF00318">
    <property type="entry name" value="Ribosomal_S2"/>
    <property type="match status" value="1"/>
</dbReference>